<dbReference type="InParanoid" id="E2BRW2"/>
<evidence type="ECO:0000313" key="3">
    <source>
        <dbReference type="Proteomes" id="UP000008237"/>
    </source>
</evidence>
<accession>E2BRW2</accession>
<sequence>MGYNGAVGDMLGWGRVKNELPKGFRWECQGAKRRYRKGKAIGRMVMGIREGLVVRREEKEEVEGIMVKKVRMEREWWRVIGIYVNGDMEENKLWGGALGLEREEKNRGIAGEVPEMGIEDRKMDASIHGERRNAEKINEEQSENKRRLGEGRRDSKKVLDGDEG</sequence>
<proteinExistence type="predicted"/>
<evidence type="ECO:0000256" key="1">
    <source>
        <dbReference type="SAM" id="MobiDB-lite"/>
    </source>
</evidence>
<name>E2BRW2_HARSA</name>
<gene>
    <name evidence="2" type="ORF">EAI_05407</name>
</gene>
<reference evidence="2 3" key="1">
    <citation type="journal article" date="2010" name="Science">
        <title>Genomic comparison of the ants Camponotus floridanus and Harpegnathos saltator.</title>
        <authorList>
            <person name="Bonasio R."/>
            <person name="Zhang G."/>
            <person name="Ye C."/>
            <person name="Mutti N.S."/>
            <person name="Fang X."/>
            <person name="Qin N."/>
            <person name="Donahue G."/>
            <person name="Yang P."/>
            <person name="Li Q."/>
            <person name="Li C."/>
            <person name="Zhang P."/>
            <person name="Huang Z."/>
            <person name="Berger S.L."/>
            <person name="Reinberg D."/>
            <person name="Wang J."/>
            <person name="Liebig J."/>
        </authorList>
    </citation>
    <scope>NUCLEOTIDE SEQUENCE [LARGE SCALE GENOMIC DNA]</scope>
    <source>
        <strain evidence="2 3">R22 G/1</strain>
    </source>
</reference>
<protein>
    <submittedName>
        <fullName evidence="2">Uncharacterized protein</fullName>
    </submittedName>
</protein>
<keyword evidence="3" id="KW-1185">Reference proteome</keyword>
<evidence type="ECO:0000313" key="2">
    <source>
        <dbReference type="EMBL" id="EFN81566.1"/>
    </source>
</evidence>
<dbReference type="Proteomes" id="UP000008237">
    <property type="component" value="Unassembled WGS sequence"/>
</dbReference>
<feature type="region of interest" description="Disordered" evidence="1">
    <location>
        <begin position="109"/>
        <end position="164"/>
    </location>
</feature>
<organism evidence="3">
    <name type="scientific">Harpegnathos saltator</name>
    <name type="common">Jerdon's jumping ant</name>
    <dbReference type="NCBI Taxonomy" id="610380"/>
    <lineage>
        <taxon>Eukaryota</taxon>
        <taxon>Metazoa</taxon>
        <taxon>Ecdysozoa</taxon>
        <taxon>Arthropoda</taxon>
        <taxon>Hexapoda</taxon>
        <taxon>Insecta</taxon>
        <taxon>Pterygota</taxon>
        <taxon>Neoptera</taxon>
        <taxon>Endopterygota</taxon>
        <taxon>Hymenoptera</taxon>
        <taxon>Apocrita</taxon>
        <taxon>Aculeata</taxon>
        <taxon>Formicoidea</taxon>
        <taxon>Formicidae</taxon>
        <taxon>Ponerinae</taxon>
        <taxon>Ponerini</taxon>
        <taxon>Harpegnathos</taxon>
    </lineage>
</organism>
<dbReference type="AlphaFoldDB" id="E2BRW2"/>
<dbReference type="EMBL" id="GL450059">
    <property type="protein sequence ID" value="EFN81566.1"/>
    <property type="molecule type" value="Genomic_DNA"/>
</dbReference>
<feature type="compositionally biased region" description="Basic and acidic residues" evidence="1">
    <location>
        <begin position="118"/>
        <end position="164"/>
    </location>
</feature>